<feature type="compositionally biased region" description="Pro residues" evidence="1">
    <location>
        <begin position="240"/>
        <end position="249"/>
    </location>
</feature>
<proteinExistence type="predicted"/>
<accession>A0AAI8YMG4</accession>
<feature type="compositionally biased region" description="Polar residues" evidence="1">
    <location>
        <begin position="94"/>
        <end position="105"/>
    </location>
</feature>
<feature type="compositionally biased region" description="Polar residues" evidence="1">
    <location>
        <begin position="266"/>
        <end position="290"/>
    </location>
</feature>
<feature type="compositionally biased region" description="Low complexity" evidence="1">
    <location>
        <begin position="74"/>
        <end position="93"/>
    </location>
</feature>
<gene>
    <name evidence="2" type="ORF">KHLLAP_LOCUS10582</name>
</gene>
<feature type="region of interest" description="Disordered" evidence="1">
    <location>
        <begin position="1"/>
        <end position="306"/>
    </location>
</feature>
<dbReference type="AlphaFoldDB" id="A0AAI8YMG4"/>
<keyword evidence="3" id="KW-1185">Reference proteome</keyword>
<organism evidence="2 3">
    <name type="scientific">Anthostomella pinea</name>
    <dbReference type="NCBI Taxonomy" id="933095"/>
    <lineage>
        <taxon>Eukaryota</taxon>
        <taxon>Fungi</taxon>
        <taxon>Dikarya</taxon>
        <taxon>Ascomycota</taxon>
        <taxon>Pezizomycotina</taxon>
        <taxon>Sordariomycetes</taxon>
        <taxon>Xylariomycetidae</taxon>
        <taxon>Xylariales</taxon>
        <taxon>Xylariaceae</taxon>
        <taxon>Anthostomella</taxon>
    </lineage>
</organism>
<feature type="region of interest" description="Disordered" evidence="1">
    <location>
        <begin position="332"/>
        <end position="427"/>
    </location>
</feature>
<feature type="compositionally biased region" description="Pro residues" evidence="1">
    <location>
        <begin position="177"/>
        <end position="187"/>
    </location>
</feature>
<feature type="compositionally biased region" description="Low complexity" evidence="1">
    <location>
        <begin position="291"/>
        <end position="306"/>
    </location>
</feature>
<evidence type="ECO:0000313" key="3">
    <source>
        <dbReference type="Proteomes" id="UP001295740"/>
    </source>
</evidence>
<evidence type="ECO:0000256" key="1">
    <source>
        <dbReference type="SAM" id="MobiDB-lite"/>
    </source>
</evidence>
<protein>
    <submittedName>
        <fullName evidence="2">Uu.00g060140.m01.CDS01</fullName>
    </submittedName>
</protein>
<reference evidence="2" key="1">
    <citation type="submission" date="2023-10" db="EMBL/GenBank/DDBJ databases">
        <authorList>
            <person name="Hackl T."/>
        </authorList>
    </citation>
    <scope>NUCLEOTIDE SEQUENCE</scope>
</reference>
<dbReference type="EMBL" id="CAUWAG010000013">
    <property type="protein sequence ID" value="CAJ2510114.1"/>
    <property type="molecule type" value="Genomic_DNA"/>
</dbReference>
<name>A0AAI8YMG4_9PEZI</name>
<sequence length="427" mass="43171">MADWKGIVKGGWHPGKEGHGPSVTGKVKGLGKGLLGRGDNSSPESQEHVAAPISSLRDPSSFGPPPKRTGYGGNVAAAAAGSPSPAGSYTPASQYQTQSYSTAAPATSPVGQAYNPQPSHGAHETEEPVAEPKPYRVDTTGLSISHLPPPPVRRDGADGRSPPPPAAPPSHSAAKTKPPPSLPPRLPPRSGNSSPVHAPSPTSTGGSSQPGYLNQGAVSRLGAAGISVPGLGIGGGGAAPPLPLPPPARNSPTSTGSPSTTSSSGQINELQSRFSRLGNSYSSHPESTSPANTTTQAAQGATWAQKQAALRTASSFQKDPSSVSFADAKTAAGTANKFRQRHGDQVASGMQTANRLGQRFGTVAGAARPPPPGSDREQSPQAQVSGLLGKKKPVPPPPPKKKPELSVGGGPEPDPPPVPLASRPRFD</sequence>
<evidence type="ECO:0000313" key="2">
    <source>
        <dbReference type="EMBL" id="CAJ2510114.1"/>
    </source>
</evidence>
<comment type="caution">
    <text evidence="2">The sequence shown here is derived from an EMBL/GenBank/DDBJ whole genome shotgun (WGS) entry which is preliminary data.</text>
</comment>
<dbReference type="Proteomes" id="UP001295740">
    <property type="component" value="Unassembled WGS sequence"/>
</dbReference>
<feature type="compositionally biased region" description="Low complexity" evidence="1">
    <location>
        <begin position="251"/>
        <end position="265"/>
    </location>
</feature>